<dbReference type="InterPro" id="IPR003356">
    <property type="entry name" value="DNA_methylase_A-5"/>
</dbReference>
<dbReference type="GO" id="GO:0009307">
    <property type="term" value="P:DNA restriction-modification system"/>
    <property type="evidence" value="ECO:0007669"/>
    <property type="project" value="UniProtKB-KW"/>
</dbReference>
<feature type="non-terminal residue" evidence="8">
    <location>
        <position position="1"/>
    </location>
</feature>
<reference evidence="8" key="1">
    <citation type="journal article" date="2014" name="Front. Microbiol.">
        <title>High frequency of phylogenetically diverse reductive dehalogenase-homologous genes in deep subseafloor sedimentary metagenomes.</title>
        <authorList>
            <person name="Kawai M."/>
            <person name="Futagami T."/>
            <person name="Toyoda A."/>
            <person name="Takaki Y."/>
            <person name="Nishi S."/>
            <person name="Hori S."/>
            <person name="Arai W."/>
            <person name="Tsubouchi T."/>
            <person name="Morono Y."/>
            <person name="Uchiyama I."/>
            <person name="Ito T."/>
            <person name="Fujiyama A."/>
            <person name="Inagaki F."/>
            <person name="Takami H."/>
        </authorList>
    </citation>
    <scope>NUCLEOTIDE SEQUENCE</scope>
    <source>
        <strain evidence="8">Expedition CK06-06</strain>
    </source>
</reference>
<evidence type="ECO:0000256" key="6">
    <source>
        <dbReference type="ARBA" id="ARBA00047942"/>
    </source>
</evidence>
<dbReference type="PANTHER" id="PTHR33841">
    <property type="entry name" value="DNA METHYLTRANSFERASE YEEA-RELATED"/>
    <property type="match status" value="1"/>
</dbReference>
<comment type="caution">
    <text evidence="8">The sequence shown here is derived from an EMBL/GenBank/DDBJ whole genome shotgun (WGS) entry which is preliminary data.</text>
</comment>
<dbReference type="EMBL" id="BARU01007786">
    <property type="protein sequence ID" value="GAH32781.1"/>
    <property type="molecule type" value="Genomic_DNA"/>
</dbReference>
<dbReference type="PRINTS" id="PR00507">
    <property type="entry name" value="N12N6MTFRASE"/>
</dbReference>
<protein>
    <recommendedName>
        <fullName evidence="1">site-specific DNA-methyltransferase (adenine-specific)</fullName>
        <ecNumber evidence="1">2.1.1.72</ecNumber>
    </recommendedName>
</protein>
<name>X1EHH1_9ZZZZ</name>
<keyword evidence="5" id="KW-0238">DNA-binding</keyword>
<evidence type="ECO:0000256" key="4">
    <source>
        <dbReference type="ARBA" id="ARBA00022747"/>
    </source>
</evidence>
<dbReference type="Pfam" id="PF02384">
    <property type="entry name" value="N6_Mtase"/>
    <property type="match status" value="1"/>
</dbReference>
<dbReference type="GO" id="GO:0032259">
    <property type="term" value="P:methylation"/>
    <property type="evidence" value="ECO:0007669"/>
    <property type="project" value="UniProtKB-KW"/>
</dbReference>
<dbReference type="SUPFAM" id="SSF53335">
    <property type="entry name" value="S-adenosyl-L-methionine-dependent methyltransferases"/>
    <property type="match status" value="1"/>
</dbReference>
<dbReference type="GO" id="GO:0009007">
    <property type="term" value="F:site-specific DNA-methyltransferase (adenine-specific) activity"/>
    <property type="evidence" value="ECO:0007669"/>
    <property type="project" value="UniProtKB-EC"/>
</dbReference>
<dbReference type="Gene3D" id="3.40.50.150">
    <property type="entry name" value="Vaccinia Virus protein VP39"/>
    <property type="match status" value="1"/>
</dbReference>
<dbReference type="GO" id="GO:0008170">
    <property type="term" value="F:N-methyltransferase activity"/>
    <property type="evidence" value="ECO:0007669"/>
    <property type="project" value="InterPro"/>
</dbReference>
<dbReference type="AlphaFoldDB" id="X1EHH1"/>
<feature type="non-terminal residue" evidence="8">
    <location>
        <position position="391"/>
    </location>
</feature>
<organism evidence="8">
    <name type="scientific">marine sediment metagenome</name>
    <dbReference type="NCBI Taxonomy" id="412755"/>
    <lineage>
        <taxon>unclassified sequences</taxon>
        <taxon>metagenomes</taxon>
        <taxon>ecological metagenomes</taxon>
    </lineage>
</organism>
<dbReference type="GO" id="GO:0003677">
    <property type="term" value="F:DNA binding"/>
    <property type="evidence" value="ECO:0007669"/>
    <property type="project" value="UniProtKB-KW"/>
</dbReference>
<gene>
    <name evidence="8" type="ORF">S03H2_15325</name>
</gene>
<dbReference type="InterPro" id="IPR029063">
    <property type="entry name" value="SAM-dependent_MTases_sf"/>
</dbReference>
<keyword evidence="4" id="KW-0680">Restriction system</keyword>
<evidence type="ECO:0000256" key="5">
    <source>
        <dbReference type="ARBA" id="ARBA00023125"/>
    </source>
</evidence>
<accession>X1EHH1</accession>
<evidence type="ECO:0000256" key="1">
    <source>
        <dbReference type="ARBA" id="ARBA00011900"/>
    </source>
</evidence>
<dbReference type="PANTHER" id="PTHR33841:SF6">
    <property type="entry name" value="TYPE II METHYLTRANSFERASE M.HINDII"/>
    <property type="match status" value="1"/>
</dbReference>
<dbReference type="PROSITE" id="PS00092">
    <property type="entry name" value="N6_MTASE"/>
    <property type="match status" value="1"/>
</dbReference>
<keyword evidence="2" id="KW-0489">Methyltransferase</keyword>
<dbReference type="CDD" id="cd02440">
    <property type="entry name" value="AdoMet_MTases"/>
    <property type="match status" value="1"/>
</dbReference>
<proteinExistence type="predicted"/>
<evidence type="ECO:0000256" key="3">
    <source>
        <dbReference type="ARBA" id="ARBA00022679"/>
    </source>
</evidence>
<sequence length="391" mass="45479">EVLSEIDYFLPFFNVLDNIEPKIAESLARIAISGMNSLDTTPEYIFDIIIQKLLSSYLRHKSGEFYTPPFIVKKMVEEGYSFGEKVLDPCCGSGNFLIEIIKTILSSDNSDNNKIRAIKNVYGYDINPVSVFITKINLLYLLKENFFNINQNFKVTDFLFQDEDHNKEDFDLVIGNPPWFTLRDVDSLHYQEKIKKLSELLEIKPLPKNVLNIEIASLFFYKANISHMKTNGKIFFVITQGVINGSHAARFRNFKGFHNVKLWRFTREITKIFNIDFICIFAQKSTNKVQLVNLEVPLYLYSMKENGKKLNYFDPVNLILEKTETLVPYSVETKANKTYTNKLIPYDEYKKLIPVETSKYKKLFHKGADLNPRNLIFVKFKEVDNALVKIN</sequence>
<comment type="catalytic activity">
    <reaction evidence="6">
        <text>a 2'-deoxyadenosine in DNA + S-adenosyl-L-methionine = an N(6)-methyl-2'-deoxyadenosine in DNA + S-adenosyl-L-homocysteine + H(+)</text>
        <dbReference type="Rhea" id="RHEA:15197"/>
        <dbReference type="Rhea" id="RHEA-COMP:12418"/>
        <dbReference type="Rhea" id="RHEA-COMP:12419"/>
        <dbReference type="ChEBI" id="CHEBI:15378"/>
        <dbReference type="ChEBI" id="CHEBI:57856"/>
        <dbReference type="ChEBI" id="CHEBI:59789"/>
        <dbReference type="ChEBI" id="CHEBI:90615"/>
        <dbReference type="ChEBI" id="CHEBI:90616"/>
        <dbReference type="EC" id="2.1.1.72"/>
    </reaction>
</comment>
<evidence type="ECO:0000256" key="2">
    <source>
        <dbReference type="ARBA" id="ARBA00022603"/>
    </source>
</evidence>
<evidence type="ECO:0000259" key="7">
    <source>
        <dbReference type="Pfam" id="PF02384"/>
    </source>
</evidence>
<dbReference type="InterPro" id="IPR002052">
    <property type="entry name" value="DNA_methylase_N6_adenine_CS"/>
</dbReference>
<evidence type="ECO:0000313" key="8">
    <source>
        <dbReference type="EMBL" id="GAH32781.1"/>
    </source>
</evidence>
<dbReference type="EC" id="2.1.1.72" evidence="1"/>
<dbReference type="InterPro" id="IPR050953">
    <property type="entry name" value="N4_N6_ade-DNA_methylase"/>
</dbReference>
<keyword evidence="3" id="KW-0808">Transferase</keyword>
<feature type="domain" description="DNA methylase adenine-specific" evidence="7">
    <location>
        <begin position="58"/>
        <end position="244"/>
    </location>
</feature>